<organism evidence="2 3">
    <name type="scientific">Cellulophaga fucicola</name>
    <dbReference type="NCBI Taxonomy" id="76595"/>
    <lineage>
        <taxon>Bacteria</taxon>
        <taxon>Pseudomonadati</taxon>
        <taxon>Bacteroidota</taxon>
        <taxon>Flavobacteriia</taxon>
        <taxon>Flavobacteriales</taxon>
        <taxon>Flavobacteriaceae</taxon>
        <taxon>Cellulophaga</taxon>
    </lineage>
</organism>
<accession>A0A1K1QQV5</accession>
<keyword evidence="2" id="KW-0689">Ribosomal protein</keyword>
<feature type="domain" description="N-acetyltransferase" evidence="1">
    <location>
        <begin position="4"/>
        <end position="183"/>
    </location>
</feature>
<dbReference type="Gene3D" id="3.40.630.30">
    <property type="match status" value="1"/>
</dbReference>
<keyword evidence="3" id="KW-1185">Reference proteome</keyword>
<dbReference type="Pfam" id="PF00583">
    <property type="entry name" value="Acetyltransf_1"/>
    <property type="match status" value="1"/>
</dbReference>
<dbReference type="OrthoDB" id="5109343at2"/>
<sequence length="185" mass="21358">MTSTTIKCATKTTELKQILALQNLNYVKNLTEEEKNTNGFVTVKHTLSVLEQMNSKTPQIIATNNTNVVGYALVMLPETTSLIPVLAPMFKILNSLTYNNIPVKNYNYYVMGQICISKTYRGLGLFRKLYQKHKEVYKNTYNFCITEVSTNNQRSMLAHQKIGFTTIHTFTDQTDIWNILLWDWK</sequence>
<proteinExistence type="predicted"/>
<dbReference type="GO" id="GO:0016747">
    <property type="term" value="F:acyltransferase activity, transferring groups other than amino-acyl groups"/>
    <property type="evidence" value="ECO:0007669"/>
    <property type="project" value="InterPro"/>
</dbReference>
<name>A0A1K1QQV5_9FLAO</name>
<dbReference type="EMBL" id="FPIY01000004">
    <property type="protein sequence ID" value="SFW61662.1"/>
    <property type="molecule type" value="Genomic_DNA"/>
</dbReference>
<protein>
    <submittedName>
        <fullName evidence="2">Ribosomal protein S18 acetylase RimI</fullName>
    </submittedName>
</protein>
<dbReference type="STRING" id="76595.SAMN05660313_02852"/>
<dbReference type="RefSeq" id="WP_072304475.1">
    <property type="nucleotide sequence ID" value="NZ_FPIY01000004.1"/>
</dbReference>
<dbReference type="GO" id="GO:0005840">
    <property type="term" value="C:ribosome"/>
    <property type="evidence" value="ECO:0007669"/>
    <property type="project" value="UniProtKB-KW"/>
</dbReference>
<dbReference type="InterPro" id="IPR016181">
    <property type="entry name" value="Acyl_CoA_acyltransferase"/>
</dbReference>
<evidence type="ECO:0000259" key="1">
    <source>
        <dbReference type="PROSITE" id="PS51186"/>
    </source>
</evidence>
<reference evidence="3" key="1">
    <citation type="submission" date="2016-11" db="EMBL/GenBank/DDBJ databases">
        <authorList>
            <person name="Varghese N."/>
            <person name="Submissions S."/>
        </authorList>
    </citation>
    <scope>NUCLEOTIDE SEQUENCE [LARGE SCALE GENOMIC DNA]</scope>
    <source>
        <strain evidence="3">DSM 24786</strain>
    </source>
</reference>
<dbReference type="AlphaFoldDB" id="A0A1K1QQV5"/>
<dbReference type="SUPFAM" id="SSF55729">
    <property type="entry name" value="Acyl-CoA N-acyltransferases (Nat)"/>
    <property type="match status" value="1"/>
</dbReference>
<keyword evidence="2" id="KW-0687">Ribonucleoprotein</keyword>
<dbReference type="Proteomes" id="UP000183257">
    <property type="component" value="Unassembled WGS sequence"/>
</dbReference>
<dbReference type="InterPro" id="IPR000182">
    <property type="entry name" value="GNAT_dom"/>
</dbReference>
<evidence type="ECO:0000313" key="3">
    <source>
        <dbReference type="Proteomes" id="UP000183257"/>
    </source>
</evidence>
<evidence type="ECO:0000313" key="2">
    <source>
        <dbReference type="EMBL" id="SFW61662.1"/>
    </source>
</evidence>
<dbReference type="PROSITE" id="PS51186">
    <property type="entry name" value="GNAT"/>
    <property type="match status" value="1"/>
</dbReference>
<gene>
    <name evidence="2" type="ORF">SAMN05660313_02852</name>
</gene>